<dbReference type="RefSeq" id="WP_106250284.1">
    <property type="nucleotide sequence ID" value="NZ_PVZC01000007.1"/>
</dbReference>
<dbReference type="GO" id="GO:0016758">
    <property type="term" value="F:hexosyltransferase activity"/>
    <property type="evidence" value="ECO:0007669"/>
    <property type="project" value="InterPro"/>
</dbReference>
<dbReference type="FunFam" id="3.40.50.2000:FF:000009">
    <property type="entry name" value="Sterol 3-beta-glucosyltransferase UGT80A2"/>
    <property type="match status" value="1"/>
</dbReference>
<feature type="domain" description="Erythromycin biosynthesis protein CIII-like C-terminal" evidence="2">
    <location>
        <begin position="294"/>
        <end position="398"/>
    </location>
</feature>
<dbReference type="EMBL" id="PVZC01000007">
    <property type="protein sequence ID" value="PRX96787.1"/>
    <property type="molecule type" value="Genomic_DNA"/>
</dbReference>
<evidence type="ECO:0000259" key="2">
    <source>
        <dbReference type="Pfam" id="PF06722"/>
    </source>
</evidence>
<dbReference type="AlphaFoldDB" id="A0A2T0PZE9"/>
<feature type="domain" description="Glycosyltransferase family 28 N-terminal" evidence="1">
    <location>
        <begin position="3"/>
        <end position="139"/>
    </location>
</feature>
<name>A0A2T0PZE9_9ACTN</name>
<evidence type="ECO:0000259" key="1">
    <source>
        <dbReference type="Pfam" id="PF03033"/>
    </source>
</evidence>
<dbReference type="InterPro" id="IPR010610">
    <property type="entry name" value="EryCIII-like_C"/>
</dbReference>
<proteinExistence type="predicted"/>
<dbReference type="InterPro" id="IPR002213">
    <property type="entry name" value="UDP_glucos_trans"/>
</dbReference>
<accession>A0A2T0PZE9</accession>
<comment type="caution">
    <text evidence="3">The sequence shown here is derived from an EMBL/GenBank/DDBJ whole genome shotgun (WGS) entry which is preliminary data.</text>
</comment>
<dbReference type="PANTHER" id="PTHR48050">
    <property type="entry name" value="STEROL 3-BETA-GLUCOSYLTRANSFERASE"/>
    <property type="match status" value="1"/>
</dbReference>
<organism evidence="3 4">
    <name type="scientific">Allonocardiopsis opalescens</name>
    <dbReference type="NCBI Taxonomy" id="1144618"/>
    <lineage>
        <taxon>Bacteria</taxon>
        <taxon>Bacillati</taxon>
        <taxon>Actinomycetota</taxon>
        <taxon>Actinomycetes</taxon>
        <taxon>Streptosporangiales</taxon>
        <taxon>Allonocardiopsis</taxon>
    </lineage>
</organism>
<sequence>MRIVIVAVGSRGDVAPYTGLGLRLREAGHDVAIAAHAPFADYVRSTGLGFSPLPMDLRAELDSREGWRVLRRSPLALARFARMYAEHATAMAEATAAAAEDAELLMLSAMGWMGLHVAEGMGIPSMGVFLQPMDATAEFPPSLVTTRSLGGWGNAAAARVLRTLGQRPFRSAVRALRARYGLPDIAPGELFRRLEESGWPNCYGFSPAVVPRPADWPPGSEVVGYWWPAAEPGWRPPSELADFLAAGPPPVFVGFGSMTAEDGAELGAAVAGALRRAGVRGVVQAGWAGLAAEAGDDVIAVGEVPHGWLFPRMAAVVHHAGAGTTAAALRAGVPAVPVPAAADQPFWADRITRIGVSPGPVPFRRVTAERLGEAVRAAVTERRYREQAGRLADIIATEDGAGSVLRVVDALASRT</sequence>
<dbReference type="CDD" id="cd03784">
    <property type="entry name" value="GT1_Gtf-like"/>
    <property type="match status" value="1"/>
</dbReference>
<dbReference type="SUPFAM" id="SSF53756">
    <property type="entry name" value="UDP-Glycosyltransferase/glycogen phosphorylase"/>
    <property type="match status" value="1"/>
</dbReference>
<keyword evidence="3" id="KW-0808">Transferase</keyword>
<evidence type="ECO:0000313" key="3">
    <source>
        <dbReference type="EMBL" id="PRX96787.1"/>
    </source>
</evidence>
<dbReference type="GO" id="GO:0008194">
    <property type="term" value="F:UDP-glycosyltransferase activity"/>
    <property type="evidence" value="ECO:0007669"/>
    <property type="project" value="InterPro"/>
</dbReference>
<gene>
    <name evidence="3" type="ORF">CLV72_107310</name>
</gene>
<dbReference type="PANTHER" id="PTHR48050:SF13">
    <property type="entry name" value="STEROL 3-BETA-GLUCOSYLTRANSFERASE UGT80A2"/>
    <property type="match status" value="1"/>
</dbReference>
<dbReference type="InterPro" id="IPR004276">
    <property type="entry name" value="GlycoTrans_28_N"/>
</dbReference>
<dbReference type="GO" id="GO:0033072">
    <property type="term" value="P:vancomycin biosynthetic process"/>
    <property type="evidence" value="ECO:0007669"/>
    <property type="project" value="UniProtKB-ARBA"/>
</dbReference>
<evidence type="ECO:0000313" key="4">
    <source>
        <dbReference type="Proteomes" id="UP000237846"/>
    </source>
</evidence>
<dbReference type="Pfam" id="PF03033">
    <property type="entry name" value="Glyco_transf_28"/>
    <property type="match status" value="1"/>
</dbReference>
<dbReference type="GO" id="GO:0005975">
    <property type="term" value="P:carbohydrate metabolic process"/>
    <property type="evidence" value="ECO:0007669"/>
    <property type="project" value="InterPro"/>
</dbReference>
<dbReference type="Proteomes" id="UP000237846">
    <property type="component" value="Unassembled WGS sequence"/>
</dbReference>
<dbReference type="Gene3D" id="3.40.50.2000">
    <property type="entry name" value="Glycogen Phosphorylase B"/>
    <property type="match status" value="2"/>
</dbReference>
<dbReference type="InterPro" id="IPR050426">
    <property type="entry name" value="Glycosyltransferase_28"/>
</dbReference>
<keyword evidence="4" id="KW-1185">Reference proteome</keyword>
<reference evidence="3 4" key="1">
    <citation type="submission" date="2018-03" db="EMBL/GenBank/DDBJ databases">
        <title>Genomic Encyclopedia of Archaeal and Bacterial Type Strains, Phase II (KMG-II): from individual species to whole genera.</title>
        <authorList>
            <person name="Goeker M."/>
        </authorList>
    </citation>
    <scope>NUCLEOTIDE SEQUENCE [LARGE SCALE GENOMIC DNA]</scope>
    <source>
        <strain evidence="3 4">DSM 45601</strain>
    </source>
</reference>
<protein>
    <submittedName>
        <fullName evidence="3">UDP:flavonoid glycosyltransferase YjiC (YdhE family)</fullName>
    </submittedName>
</protein>
<dbReference type="Pfam" id="PF06722">
    <property type="entry name" value="EryCIII-like_C"/>
    <property type="match status" value="1"/>
</dbReference>
<dbReference type="OrthoDB" id="3253247at2"/>